<dbReference type="InterPro" id="IPR035924">
    <property type="entry name" value="FlaG-like_sf"/>
</dbReference>
<dbReference type="AlphaFoldDB" id="A0A4R1KEB8"/>
<name>A0A4R1KEB8_9BACT</name>
<dbReference type="OrthoDB" id="5516677at2"/>
<keyword evidence="2" id="KW-0966">Cell projection</keyword>
<dbReference type="PANTHER" id="PTHR37166">
    <property type="entry name" value="PROTEIN FLAG"/>
    <property type="match status" value="1"/>
</dbReference>
<reference evidence="2 3" key="1">
    <citation type="submission" date="2019-03" db="EMBL/GenBank/DDBJ databases">
        <title>Genomic Encyclopedia of Type Strains, Phase IV (KMG-IV): sequencing the most valuable type-strain genomes for metagenomic binning, comparative biology and taxonomic classification.</title>
        <authorList>
            <person name="Goeker M."/>
        </authorList>
    </citation>
    <scope>NUCLEOTIDE SEQUENCE [LARGE SCALE GENOMIC DNA]</scope>
    <source>
        <strain evidence="2 3">DSM 24984</strain>
    </source>
</reference>
<dbReference type="InterPro" id="IPR005186">
    <property type="entry name" value="FlaG"/>
</dbReference>
<dbReference type="Gene3D" id="3.30.160.170">
    <property type="entry name" value="FlaG-like"/>
    <property type="match status" value="1"/>
</dbReference>
<accession>A0A4R1KEB8</accession>
<dbReference type="RefSeq" id="WP_132872550.1">
    <property type="nucleotide sequence ID" value="NZ_JAJUHT010000004.1"/>
</dbReference>
<feature type="compositionally biased region" description="Basic and acidic residues" evidence="1">
    <location>
        <begin position="40"/>
        <end position="50"/>
    </location>
</feature>
<evidence type="ECO:0000256" key="1">
    <source>
        <dbReference type="SAM" id="MobiDB-lite"/>
    </source>
</evidence>
<feature type="compositionally biased region" description="Polar residues" evidence="1">
    <location>
        <begin position="1"/>
        <end position="27"/>
    </location>
</feature>
<evidence type="ECO:0000313" key="2">
    <source>
        <dbReference type="EMBL" id="TCK62467.1"/>
    </source>
</evidence>
<dbReference type="PANTHER" id="PTHR37166:SF1">
    <property type="entry name" value="PROTEIN FLAG"/>
    <property type="match status" value="1"/>
</dbReference>
<organism evidence="2 3">
    <name type="scientific">Seleniivibrio woodruffii</name>
    <dbReference type="NCBI Taxonomy" id="1078050"/>
    <lineage>
        <taxon>Bacteria</taxon>
        <taxon>Pseudomonadati</taxon>
        <taxon>Deferribacterota</taxon>
        <taxon>Deferribacteres</taxon>
        <taxon>Deferribacterales</taxon>
        <taxon>Geovibrionaceae</taxon>
        <taxon>Seleniivibrio</taxon>
    </lineage>
</organism>
<keyword evidence="3" id="KW-1185">Reference proteome</keyword>
<dbReference type="Proteomes" id="UP000294614">
    <property type="component" value="Unassembled WGS sequence"/>
</dbReference>
<comment type="caution">
    <text evidence="2">The sequence shown here is derived from an EMBL/GenBank/DDBJ whole genome shotgun (WGS) entry which is preliminary data.</text>
</comment>
<dbReference type="EMBL" id="SMGG01000003">
    <property type="protein sequence ID" value="TCK62467.1"/>
    <property type="molecule type" value="Genomic_DNA"/>
</dbReference>
<protein>
    <submittedName>
        <fullName evidence="2">Flagellar protein FlaG</fullName>
    </submittedName>
</protein>
<keyword evidence="2" id="KW-0969">Cilium</keyword>
<gene>
    <name evidence="2" type="ORF">C8D98_0993</name>
</gene>
<keyword evidence="2" id="KW-0282">Flagellum</keyword>
<proteinExistence type="predicted"/>
<dbReference type="Pfam" id="PF03646">
    <property type="entry name" value="FlaG"/>
    <property type="match status" value="1"/>
</dbReference>
<evidence type="ECO:0000313" key="3">
    <source>
        <dbReference type="Proteomes" id="UP000294614"/>
    </source>
</evidence>
<sequence>MSSISITPTAADTRTSNVAYTNEQRQTVPAKEGSRSGSQEQEKKPRKDEVNTAVSELNKTLDSLNVRREFRIDDSINEVIVKIIDKDEQKVIRQIPSEEAIKLSKNIREMVGLLYDSTS</sequence>
<dbReference type="SUPFAM" id="SSF160214">
    <property type="entry name" value="FlaG-like"/>
    <property type="match status" value="1"/>
</dbReference>
<feature type="region of interest" description="Disordered" evidence="1">
    <location>
        <begin position="1"/>
        <end position="52"/>
    </location>
</feature>